<gene>
    <name evidence="1" type="ORF">PSNMU_V1.4_AUG-EV-PASAV3_0008360</name>
</gene>
<accession>A0A448YWI1</accession>
<keyword evidence="2" id="KW-1185">Reference proteome</keyword>
<reference evidence="1 2" key="1">
    <citation type="submission" date="2019-01" db="EMBL/GenBank/DDBJ databases">
        <authorList>
            <person name="Ferrante I. M."/>
        </authorList>
    </citation>
    <scope>NUCLEOTIDE SEQUENCE [LARGE SCALE GENOMIC DNA]</scope>
    <source>
        <strain evidence="1 2">B856</strain>
    </source>
</reference>
<dbReference type="Proteomes" id="UP000291116">
    <property type="component" value="Unassembled WGS sequence"/>
</dbReference>
<dbReference type="EMBL" id="CAACVS010000019">
    <property type="protein sequence ID" value="VEU34141.1"/>
    <property type="molecule type" value="Genomic_DNA"/>
</dbReference>
<evidence type="ECO:0000313" key="1">
    <source>
        <dbReference type="EMBL" id="VEU34141.1"/>
    </source>
</evidence>
<dbReference type="AlphaFoldDB" id="A0A448YWI1"/>
<protein>
    <submittedName>
        <fullName evidence="1">Uncharacterized protein</fullName>
    </submittedName>
</protein>
<name>A0A448YWI1_9STRA</name>
<sequence length="123" mass="13423">MVVLFMALHVAVGRIAINGRASGVGKGVESFLPSCRGVASYSTVQVPRPRVNATQRTPSDTAQTNSVRTSLARDSPGNYWSVAKQRGQPRVLEFRVARSEHRTAFSLFFFGVKRPGSSVRKVC</sequence>
<evidence type="ECO:0000313" key="2">
    <source>
        <dbReference type="Proteomes" id="UP000291116"/>
    </source>
</evidence>
<proteinExistence type="predicted"/>
<organism evidence="1 2">
    <name type="scientific">Pseudo-nitzschia multistriata</name>
    <dbReference type="NCBI Taxonomy" id="183589"/>
    <lineage>
        <taxon>Eukaryota</taxon>
        <taxon>Sar</taxon>
        <taxon>Stramenopiles</taxon>
        <taxon>Ochrophyta</taxon>
        <taxon>Bacillariophyta</taxon>
        <taxon>Bacillariophyceae</taxon>
        <taxon>Bacillariophycidae</taxon>
        <taxon>Bacillariales</taxon>
        <taxon>Bacillariaceae</taxon>
        <taxon>Pseudo-nitzschia</taxon>
    </lineage>
</organism>